<dbReference type="Pfam" id="PF14735">
    <property type="entry name" value="HAUS4"/>
    <property type="match status" value="1"/>
</dbReference>
<sequence length="355" mass="41740">MDAFHLSTLLPITINDNDLHQCPQLSKLLQKLSEKLSPIGLDHAKTEDLKRMNHTLNNEKQLYFQSKLVIDATKEVLDNLQKQPLNNDQDVEQRIQSLNLSKLIHLSETESLLSISDEHEKNLYGLTPENIYQCNAPTDIQNIEQFIQTNIYPEVEEKLQQKYDSLVQFFNPGSHSDIDELNQSQILNITMSGRYTLPNEINKMKKKIQTDKDNVQRECEKTFLNYWAYFRCLAESIDVLITILEDYKLKSFHEFDEVYLLHLRQTSHTMRLKLKVIEYQCINNTYNLNAVQSLKEMRALLEKEYESCLQQSDLVDKELEQYNVVGANFGKLVEEYTQLCQKIKLKKWELEQLEE</sequence>
<dbReference type="PANTHER" id="PTHR16219">
    <property type="entry name" value="AUGMIN SUBUNIT 4 FAMILY MEMBER"/>
    <property type="match status" value="1"/>
</dbReference>
<evidence type="ECO:0000313" key="1">
    <source>
        <dbReference type="EMBL" id="KAL0488265.1"/>
    </source>
</evidence>
<gene>
    <name evidence="1" type="ORF">AKO1_001330</name>
</gene>
<dbReference type="GO" id="GO:0051225">
    <property type="term" value="P:spindle assembly"/>
    <property type="evidence" value="ECO:0007669"/>
    <property type="project" value="InterPro"/>
</dbReference>
<dbReference type="GO" id="GO:0070652">
    <property type="term" value="C:HAUS complex"/>
    <property type="evidence" value="ECO:0007669"/>
    <property type="project" value="InterPro"/>
</dbReference>
<protein>
    <submittedName>
        <fullName evidence="1">HAUS augmin-like complex subunit 4</fullName>
    </submittedName>
</protein>
<reference evidence="1 2" key="1">
    <citation type="submission" date="2024-03" db="EMBL/GenBank/DDBJ databases">
        <title>The Acrasis kona genome and developmental transcriptomes reveal deep origins of eukaryotic multicellular pathways.</title>
        <authorList>
            <person name="Sheikh S."/>
            <person name="Fu C.-J."/>
            <person name="Brown M.W."/>
            <person name="Baldauf S.L."/>
        </authorList>
    </citation>
    <scope>NUCLEOTIDE SEQUENCE [LARGE SCALE GENOMIC DNA]</scope>
    <source>
        <strain evidence="1 2">ATCC MYA-3509</strain>
    </source>
</reference>
<organism evidence="1 2">
    <name type="scientific">Acrasis kona</name>
    <dbReference type="NCBI Taxonomy" id="1008807"/>
    <lineage>
        <taxon>Eukaryota</taxon>
        <taxon>Discoba</taxon>
        <taxon>Heterolobosea</taxon>
        <taxon>Tetramitia</taxon>
        <taxon>Eutetramitia</taxon>
        <taxon>Acrasidae</taxon>
        <taxon>Acrasis</taxon>
    </lineage>
</organism>
<dbReference type="AlphaFoldDB" id="A0AAW2ZHH9"/>
<comment type="caution">
    <text evidence="1">The sequence shown here is derived from an EMBL/GenBank/DDBJ whole genome shotgun (WGS) entry which is preliminary data.</text>
</comment>
<dbReference type="InterPro" id="IPR029327">
    <property type="entry name" value="HAUS4"/>
</dbReference>
<keyword evidence="2" id="KW-1185">Reference proteome</keyword>
<dbReference type="EMBL" id="JAOPGA020001421">
    <property type="protein sequence ID" value="KAL0488265.1"/>
    <property type="molecule type" value="Genomic_DNA"/>
</dbReference>
<evidence type="ECO:0000313" key="2">
    <source>
        <dbReference type="Proteomes" id="UP001431209"/>
    </source>
</evidence>
<dbReference type="GO" id="GO:0051011">
    <property type="term" value="F:microtubule minus-end binding"/>
    <property type="evidence" value="ECO:0007669"/>
    <property type="project" value="TreeGrafter"/>
</dbReference>
<accession>A0AAW2ZHH9</accession>
<proteinExistence type="predicted"/>
<name>A0AAW2ZHH9_9EUKA</name>
<dbReference type="Proteomes" id="UP001431209">
    <property type="component" value="Unassembled WGS sequence"/>
</dbReference>
<dbReference type="PANTHER" id="PTHR16219:SF1">
    <property type="entry name" value="HAUS AUGMIN-LIKE COMPLEX SUBUNIT 4"/>
    <property type="match status" value="1"/>
</dbReference>